<dbReference type="RefSeq" id="WP_122264998.1">
    <property type="nucleotide sequence ID" value="NZ_CAXYLJ010000007.1"/>
</dbReference>
<protein>
    <submittedName>
        <fullName evidence="1">Uncharacterized protein</fullName>
    </submittedName>
</protein>
<evidence type="ECO:0000313" key="1">
    <source>
        <dbReference type="EMBL" id="RHD44592.1"/>
    </source>
</evidence>
<sequence length="214" mass="25634">MKKTVVEYITDTLEDIPKQSLQENRIRLNAFFSEQETIEKRDGRYIFRYAFYSVENPRRYTRQSLFRAYDRLPSELKSIHPGRISDMEYKDVVLYGEDSTPVAQKRLAEYLKENNGLKIQLSFNDNDVEGDCKGQQPTGYPELQKALFFCKRKKCLLLFVSVRDLLSDLRFYDLLEEYRIDFRSIDFPWFCRENLQLIKAVMLYEKLPPESWKE</sequence>
<proteinExistence type="predicted"/>
<organism evidence="1 2">
    <name type="scientific">Bacteroides caccae</name>
    <dbReference type="NCBI Taxonomy" id="47678"/>
    <lineage>
        <taxon>Bacteria</taxon>
        <taxon>Pseudomonadati</taxon>
        <taxon>Bacteroidota</taxon>
        <taxon>Bacteroidia</taxon>
        <taxon>Bacteroidales</taxon>
        <taxon>Bacteroidaceae</taxon>
        <taxon>Bacteroides</taxon>
    </lineage>
</organism>
<reference evidence="1 2" key="1">
    <citation type="submission" date="2018-08" db="EMBL/GenBank/DDBJ databases">
        <title>A genome reference for cultivated species of the human gut microbiota.</title>
        <authorList>
            <person name="Zou Y."/>
            <person name="Xue W."/>
            <person name="Luo G."/>
        </authorList>
    </citation>
    <scope>NUCLEOTIDE SEQUENCE [LARGE SCALE GENOMIC DNA]</scope>
    <source>
        <strain evidence="1 2">AM31-16AC</strain>
    </source>
</reference>
<gene>
    <name evidence="1" type="ORF">DW794_17405</name>
</gene>
<dbReference type="EMBL" id="QSJD01000035">
    <property type="protein sequence ID" value="RHD44592.1"/>
    <property type="molecule type" value="Genomic_DNA"/>
</dbReference>
<comment type="caution">
    <text evidence="1">The sequence shown here is derived from an EMBL/GenBank/DDBJ whole genome shotgun (WGS) entry which is preliminary data.</text>
</comment>
<dbReference type="Proteomes" id="UP000284689">
    <property type="component" value="Unassembled WGS sequence"/>
</dbReference>
<name>A0A414FDG3_9BACE</name>
<dbReference type="AlphaFoldDB" id="A0A414FDG3"/>
<accession>A0A414FDG3</accession>
<evidence type="ECO:0000313" key="2">
    <source>
        <dbReference type="Proteomes" id="UP000284689"/>
    </source>
</evidence>